<organism evidence="6 7">
    <name type="scientific">Elsinoe australis</name>
    <dbReference type="NCBI Taxonomy" id="40998"/>
    <lineage>
        <taxon>Eukaryota</taxon>
        <taxon>Fungi</taxon>
        <taxon>Dikarya</taxon>
        <taxon>Ascomycota</taxon>
        <taxon>Pezizomycotina</taxon>
        <taxon>Dothideomycetes</taxon>
        <taxon>Dothideomycetidae</taxon>
        <taxon>Myriangiales</taxon>
        <taxon>Elsinoaceae</taxon>
        <taxon>Elsinoe</taxon>
    </lineage>
</organism>
<keyword evidence="7" id="KW-1185">Reference proteome</keyword>
<evidence type="ECO:0000256" key="2">
    <source>
        <dbReference type="ARBA" id="ARBA00022692"/>
    </source>
</evidence>
<dbReference type="Pfam" id="PF01544">
    <property type="entry name" value="CorA"/>
    <property type="match status" value="1"/>
</dbReference>
<evidence type="ECO:0000313" key="7">
    <source>
        <dbReference type="Proteomes" id="UP000243723"/>
    </source>
</evidence>
<accession>A0A2P7ZAF0</accession>
<dbReference type="GO" id="GO:0016020">
    <property type="term" value="C:membrane"/>
    <property type="evidence" value="ECO:0007669"/>
    <property type="project" value="UniProtKB-SubCell"/>
</dbReference>
<dbReference type="SUPFAM" id="SSF144083">
    <property type="entry name" value="Magnesium transport protein CorA, transmembrane region"/>
    <property type="match status" value="1"/>
</dbReference>
<sequence>MASLRRSEKRTGSRGLSLDKLSFGRLRRERIKPLRVYLAGQDGRPLEEAIRTGTRAPKDFEGFALPDDQVFKERFKQALIICTPDSYKPDDRVMSCFDGPLPVTAPMQLFFDSNLTAQPTNVGAIDASQDPWKFYDIAFQLPYHVMSTGLFNFPQYSDRCYLPSLQSSVSGIGVPILGQSQQAYATDNETCFQRRAITICVFDHKNSDKRRRCVTKGKTDNTESDGRSWTALIIDPVAQPSIDLEYPLERLIDEAFLNHQLPNSERNVFKESDMGWRYPQNADYFQTRLVELALRRTAETWQKNADFTQRYCDRFENQFRSRIDDGEYWRSSVNNTLISLVAIVECLKVLEQSLQDILGDESKGEDGIYMRFRNARPGRKVDELGNWLDEYDDPTVPDPIIPQQYRDMNIDDVAGHIQNDYDRHLHLLEDLCDVYWFRMETSQSKLQKQIQKMDTLRALVTDLSQTRATLYANQLGNHVKYLTWVSVVFIPLGFILGLWSISFDTFSEQSFDIAILTTTVATLVLLAYLIWRFTYRSLELRKRPYAESFTQERPDR</sequence>
<feature type="transmembrane region" description="Helical" evidence="5">
    <location>
        <begin position="513"/>
        <end position="533"/>
    </location>
</feature>
<reference evidence="6 7" key="1">
    <citation type="submission" date="2017-05" db="EMBL/GenBank/DDBJ databases">
        <title>Draft genome sequence of Elsinoe australis.</title>
        <authorList>
            <person name="Cheng Q."/>
        </authorList>
    </citation>
    <scope>NUCLEOTIDE SEQUENCE [LARGE SCALE GENOMIC DNA]</scope>
    <source>
        <strain evidence="6 7">NL1</strain>
    </source>
</reference>
<name>A0A2P7ZAF0_9PEZI</name>
<keyword evidence="4 5" id="KW-0472">Membrane</keyword>
<dbReference type="EMBL" id="NHZQ01000251">
    <property type="protein sequence ID" value="PSK45188.1"/>
    <property type="molecule type" value="Genomic_DNA"/>
</dbReference>
<dbReference type="InterPro" id="IPR045863">
    <property type="entry name" value="CorA_TM1_TM2"/>
</dbReference>
<feature type="transmembrane region" description="Helical" evidence="5">
    <location>
        <begin position="481"/>
        <end position="501"/>
    </location>
</feature>
<dbReference type="OrthoDB" id="5430750at2759"/>
<dbReference type="Gene3D" id="1.20.58.340">
    <property type="entry name" value="Magnesium transport protein CorA, transmembrane region"/>
    <property type="match status" value="1"/>
</dbReference>
<comment type="caution">
    <text evidence="6">The sequence shown here is derived from an EMBL/GenBank/DDBJ whole genome shotgun (WGS) entry which is preliminary data.</text>
</comment>
<proteinExistence type="predicted"/>
<evidence type="ECO:0000256" key="5">
    <source>
        <dbReference type="SAM" id="Phobius"/>
    </source>
</evidence>
<dbReference type="AlphaFoldDB" id="A0A2P7ZAF0"/>
<keyword evidence="2 5" id="KW-0812">Transmembrane</keyword>
<evidence type="ECO:0000313" key="6">
    <source>
        <dbReference type="EMBL" id="PSK45188.1"/>
    </source>
</evidence>
<evidence type="ECO:0000256" key="1">
    <source>
        <dbReference type="ARBA" id="ARBA00004141"/>
    </source>
</evidence>
<gene>
    <name evidence="6" type="ORF">B9Z65_2328</name>
</gene>
<dbReference type="InterPro" id="IPR002523">
    <property type="entry name" value="MgTranspt_CorA/ZnTranspt_ZntB"/>
</dbReference>
<evidence type="ECO:0000256" key="3">
    <source>
        <dbReference type="ARBA" id="ARBA00022989"/>
    </source>
</evidence>
<dbReference type="GO" id="GO:0046873">
    <property type="term" value="F:metal ion transmembrane transporter activity"/>
    <property type="evidence" value="ECO:0007669"/>
    <property type="project" value="InterPro"/>
</dbReference>
<keyword evidence="3 5" id="KW-1133">Transmembrane helix</keyword>
<comment type="subcellular location">
    <subcellularLocation>
        <location evidence="1">Membrane</location>
        <topology evidence="1">Multi-pass membrane protein</topology>
    </subcellularLocation>
</comment>
<dbReference type="Proteomes" id="UP000243723">
    <property type="component" value="Unassembled WGS sequence"/>
</dbReference>
<protein>
    <submittedName>
        <fullName evidence="6">Uncharacterized protein</fullName>
    </submittedName>
</protein>
<evidence type="ECO:0000256" key="4">
    <source>
        <dbReference type="ARBA" id="ARBA00023136"/>
    </source>
</evidence>